<dbReference type="PANTHER" id="PTHR46468:SF1">
    <property type="entry name" value="SENTRIN-SPECIFIC PROTEASE 8"/>
    <property type="match status" value="1"/>
</dbReference>
<evidence type="ECO:0000256" key="4">
    <source>
        <dbReference type="ARBA" id="ARBA00022807"/>
    </source>
</evidence>
<dbReference type="GO" id="GO:0000338">
    <property type="term" value="P:protein deneddylation"/>
    <property type="evidence" value="ECO:0007669"/>
    <property type="project" value="TreeGrafter"/>
</dbReference>
<accession>A0A7S1AE58</accession>
<dbReference type="GO" id="GO:0019784">
    <property type="term" value="F:deNEDDylase activity"/>
    <property type="evidence" value="ECO:0007669"/>
    <property type="project" value="InterPro"/>
</dbReference>
<feature type="compositionally biased region" description="Basic and acidic residues" evidence="5">
    <location>
        <begin position="92"/>
        <end position="108"/>
    </location>
</feature>
<organism evidence="7">
    <name type="scientific">Noctiluca scintillans</name>
    <name type="common">Sea sparkle</name>
    <name type="synonym">Red tide dinoflagellate</name>
    <dbReference type="NCBI Taxonomy" id="2966"/>
    <lineage>
        <taxon>Eukaryota</taxon>
        <taxon>Sar</taxon>
        <taxon>Alveolata</taxon>
        <taxon>Dinophyceae</taxon>
        <taxon>Noctilucales</taxon>
        <taxon>Noctilucaceae</taxon>
        <taxon>Noctiluca</taxon>
    </lineage>
</organism>
<comment type="similarity">
    <text evidence="1">Belongs to the peptidase C48 family.</text>
</comment>
<keyword evidence="3" id="KW-0378">Hydrolase</keyword>
<dbReference type="PROSITE" id="PS50600">
    <property type="entry name" value="ULP_PROTEASE"/>
    <property type="match status" value="1"/>
</dbReference>
<dbReference type="InterPro" id="IPR044613">
    <property type="entry name" value="Nep1/2-like"/>
</dbReference>
<dbReference type="EMBL" id="HBFQ01035287">
    <property type="protein sequence ID" value="CAD8850534.1"/>
    <property type="molecule type" value="Transcribed_RNA"/>
</dbReference>
<evidence type="ECO:0000259" key="6">
    <source>
        <dbReference type="PROSITE" id="PS50600"/>
    </source>
</evidence>
<evidence type="ECO:0000256" key="2">
    <source>
        <dbReference type="ARBA" id="ARBA00022670"/>
    </source>
</evidence>
<dbReference type="InterPro" id="IPR003653">
    <property type="entry name" value="Peptidase_C48_C"/>
</dbReference>
<dbReference type="Gene3D" id="3.40.395.10">
    <property type="entry name" value="Adenoviral Proteinase, Chain A"/>
    <property type="match status" value="1"/>
</dbReference>
<dbReference type="InterPro" id="IPR038765">
    <property type="entry name" value="Papain-like_cys_pep_sf"/>
</dbReference>
<feature type="region of interest" description="Disordered" evidence="5">
    <location>
        <begin position="189"/>
        <end position="211"/>
    </location>
</feature>
<dbReference type="Pfam" id="PF02902">
    <property type="entry name" value="Peptidase_C48"/>
    <property type="match status" value="1"/>
</dbReference>
<evidence type="ECO:0000256" key="3">
    <source>
        <dbReference type="ARBA" id="ARBA00022801"/>
    </source>
</evidence>
<dbReference type="AlphaFoldDB" id="A0A7S1AE58"/>
<sequence>MHRARRSPDPRLSPGMSSRAPLDTRLRAPQRPPFTSQLSTPPSPSRTPQSSARSPLGSRACAPPRVPGGQCLGARPSSVGAMGCRSRAAGSSHDDRSWQRADASERRPVRAPASLLRRPPSPQKYGIARESPADMFGLSPAREREIQARSFGYASPCLTESSRDWRGVDYLDHFDGAVRVPRTWHGTVSPSPHCWSDTSTRVRVPPPSSDSEERTFFSDGLGWNLGGDDDVALQDAICASLRDERKRQDELEAAQRESRLKLESRQRRLLPPGLADTFAPYQWLSDESIAFAYARLASSGGFSGCCGCSSDSYTSDAKTLPERVLLMDPATAFWLAAQNDARHIREAIDAMRLQDREVVLCPINDNRDGGIADAGTHWTLLVCWDKQPSHMHKVSADSRSEFSSLFGRFSYYDSLGQERSNNLMQAETLVSRFGGGAEVSIGRCAKQTNSFDCGVYVLLFSEHVVATFLAAVDNCRRFRSAPPPWEDRLTTVTPTEVTDRRAKLFAAFSGDVAAGGAQWLED</sequence>
<name>A0A7S1AE58_NOCSC</name>
<evidence type="ECO:0000256" key="1">
    <source>
        <dbReference type="ARBA" id="ARBA00005234"/>
    </source>
</evidence>
<feature type="compositionally biased region" description="Low complexity" evidence="5">
    <location>
        <begin position="33"/>
        <end position="55"/>
    </location>
</feature>
<feature type="compositionally biased region" description="Polar residues" evidence="5">
    <location>
        <begin position="189"/>
        <end position="201"/>
    </location>
</feature>
<protein>
    <recommendedName>
        <fullName evidence="6">Ubiquitin-like protease family profile domain-containing protein</fullName>
    </recommendedName>
</protein>
<gene>
    <name evidence="7" type="ORF">NSCI0253_LOCUS24884</name>
</gene>
<feature type="domain" description="Ubiquitin-like protease family profile" evidence="6">
    <location>
        <begin position="260"/>
        <end position="464"/>
    </location>
</feature>
<keyword evidence="4" id="KW-0788">Thiol protease</keyword>
<evidence type="ECO:0000313" key="7">
    <source>
        <dbReference type="EMBL" id="CAD8850534.1"/>
    </source>
</evidence>
<keyword evidence="2" id="KW-0645">Protease</keyword>
<evidence type="ECO:0000256" key="5">
    <source>
        <dbReference type="SAM" id="MobiDB-lite"/>
    </source>
</evidence>
<dbReference type="GO" id="GO:0008234">
    <property type="term" value="F:cysteine-type peptidase activity"/>
    <property type="evidence" value="ECO:0007669"/>
    <property type="project" value="UniProtKB-KW"/>
</dbReference>
<dbReference type="SUPFAM" id="SSF54001">
    <property type="entry name" value="Cysteine proteinases"/>
    <property type="match status" value="1"/>
</dbReference>
<feature type="region of interest" description="Disordered" evidence="5">
    <location>
        <begin position="1"/>
        <end position="128"/>
    </location>
</feature>
<dbReference type="GO" id="GO:0006508">
    <property type="term" value="P:proteolysis"/>
    <property type="evidence" value="ECO:0007669"/>
    <property type="project" value="UniProtKB-KW"/>
</dbReference>
<reference evidence="7" key="1">
    <citation type="submission" date="2021-01" db="EMBL/GenBank/DDBJ databases">
        <authorList>
            <person name="Corre E."/>
            <person name="Pelletier E."/>
            <person name="Niang G."/>
            <person name="Scheremetjew M."/>
            <person name="Finn R."/>
            <person name="Kale V."/>
            <person name="Holt S."/>
            <person name="Cochrane G."/>
            <person name="Meng A."/>
            <person name="Brown T."/>
            <person name="Cohen L."/>
        </authorList>
    </citation>
    <scope>NUCLEOTIDE SEQUENCE</scope>
</reference>
<proteinExistence type="inferred from homology"/>
<dbReference type="PANTHER" id="PTHR46468">
    <property type="entry name" value="SENTRIN-SPECIFIC PROTEASE 8"/>
    <property type="match status" value="1"/>
</dbReference>